<dbReference type="Pfam" id="PF11927">
    <property type="entry name" value="HODM_asu-like"/>
    <property type="match status" value="1"/>
</dbReference>
<sequence>MRALPEEALYLPFEPGSYRMGMDLVSILEAAWLELDDRYLPEMAERRRLLAEAHGDVFAALPASDAARPEALETIVTALTTHHPDWISRDGQVIRNHLTNEGWDSRALDPLELAGRLCQEDWCLIQDTGQGPMFTAAVLCFPSRWRLMEKIGKPLAAVHGPVPFYADRLAAAVDRFMRHLKPGRLASRLNWSLLEDPALFQPGGKWRVDGGAAITVENAGSHVFLRVERQTVRRLPHTGAVLFGIRVHVYPLARIIDGPERAAALASAVRALPAEILNYKSVLPFREALLQWLEGCGAGSG</sequence>
<evidence type="ECO:0008006" key="3">
    <source>
        <dbReference type="Google" id="ProtNLM"/>
    </source>
</evidence>
<dbReference type="AlphaFoldDB" id="A0A2S6NMS5"/>
<keyword evidence="2" id="KW-1185">Reference proteome</keyword>
<dbReference type="RefSeq" id="WP_104517395.1">
    <property type="nucleotide sequence ID" value="NZ_NHRY01000045.1"/>
</dbReference>
<dbReference type="InterPro" id="IPR021848">
    <property type="entry name" value="HODM_asu-like"/>
</dbReference>
<accession>A0A2S6NMS5</accession>
<evidence type="ECO:0000313" key="1">
    <source>
        <dbReference type="EMBL" id="PPQ37784.1"/>
    </source>
</evidence>
<dbReference type="EMBL" id="NHRY01000045">
    <property type="protein sequence ID" value="PPQ37784.1"/>
    <property type="molecule type" value="Genomic_DNA"/>
</dbReference>
<organism evidence="1 2">
    <name type="scientific">Rhodopila globiformis</name>
    <name type="common">Rhodopseudomonas globiformis</name>
    <dbReference type="NCBI Taxonomy" id="1071"/>
    <lineage>
        <taxon>Bacteria</taxon>
        <taxon>Pseudomonadati</taxon>
        <taxon>Pseudomonadota</taxon>
        <taxon>Alphaproteobacteria</taxon>
        <taxon>Acetobacterales</taxon>
        <taxon>Acetobacteraceae</taxon>
        <taxon>Rhodopila</taxon>
    </lineage>
</organism>
<gene>
    <name evidence="1" type="ORF">CCS01_03175</name>
</gene>
<proteinExistence type="predicted"/>
<dbReference type="Proteomes" id="UP000239724">
    <property type="component" value="Unassembled WGS sequence"/>
</dbReference>
<dbReference type="OrthoDB" id="5242510at2"/>
<comment type="caution">
    <text evidence="1">The sequence shown here is derived from an EMBL/GenBank/DDBJ whole genome shotgun (WGS) entry which is preliminary data.</text>
</comment>
<protein>
    <recommendedName>
        <fullName evidence="3">DUF3445 domain-containing protein</fullName>
    </recommendedName>
</protein>
<reference evidence="1 2" key="1">
    <citation type="journal article" date="2018" name="Arch. Microbiol.">
        <title>New insights into the metabolic potential of the phototrophic purple bacterium Rhodopila globiformis DSM 161(T) from its draft genome sequence and evidence for a vanadium-dependent nitrogenase.</title>
        <authorList>
            <person name="Imhoff J.F."/>
            <person name="Rahn T."/>
            <person name="Kunzel S."/>
            <person name="Neulinger S.C."/>
        </authorList>
    </citation>
    <scope>NUCLEOTIDE SEQUENCE [LARGE SCALE GENOMIC DNA]</scope>
    <source>
        <strain evidence="1 2">DSM 161</strain>
    </source>
</reference>
<name>A0A2S6NMS5_RHOGL</name>
<evidence type="ECO:0000313" key="2">
    <source>
        <dbReference type="Proteomes" id="UP000239724"/>
    </source>
</evidence>